<keyword evidence="3" id="KW-1185">Reference proteome</keyword>
<dbReference type="AlphaFoldDB" id="A0A8X7ZEX4"/>
<gene>
    <name evidence="2" type="ORF">POTOM_030444</name>
</gene>
<evidence type="ECO:0000313" key="2">
    <source>
        <dbReference type="EMBL" id="KAG6766367.1"/>
    </source>
</evidence>
<name>A0A8X7ZEX4_POPTO</name>
<accession>A0A8X7ZEX4</accession>
<dbReference type="EMBL" id="JAAWWB010000015">
    <property type="protein sequence ID" value="KAG6766367.1"/>
    <property type="molecule type" value="Genomic_DNA"/>
</dbReference>
<comment type="caution">
    <text evidence="2">The sequence shown here is derived from an EMBL/GenBank/DDBJ whole genome shotgun (WGS) entry which is preliminary data.</text>
</comment>
<evidence type="ECO:0000313" key="3">
    <source>
        <dbReference type="Proteomes" id="UP000886885"/>
    </source>
</evidence>
<sequence>MCVLNACSKSKCFSFFANADYEWPIMNGKVKWSDFTRALFAMTTGTTFSSANFRCQDIFVPTNQFVPFTEFENNCIVLLSRIAIMGHSVHGGVGALKSDASKKYVAYPRDELIKGKGLGAASFFGTKYFHLLLHFAGHYAVETICYRCSSGKTKCESGNSSLVFCFTGDQTVLHLHATMFWHPETNPHFIETLPQQLEGQDSQTPPSPGVSLRQDQQNQLPHGPLHDVKFRSPWVLPPQPRGHPQADGPKHGGEPHVPPMHQDQDRGLRVTYPRHQERHRRQPHSPKSPTSTVFWDAQTCSNQSITCPRFNVSRATLNTASIDAGSLLDAGLSVLAKLNQSKQESSASRNGKRTASEQISRNGVLLDVKGVFRVRSKLGSLLWYSYGLYGHCIILVTSPPSGSDFRGFQDFSSCPVSRSCPCITGSYKVHYLQVDRECKMESGTMALVAEFIEREGAIGAEAEKTENKQ</sequence>
<protein>
    <submittedName>
        <fullName evidence="2">Uncharacterized protein</fullName>
    </submittedName>
</protein>
<dbReference type="Proteomes" id="UP000886885">
    <property type="component" value="Chromosome 8A"/>
</dbReference>
<proteinExistence type="predicted"/>
<organism evidence="2 3">
    <name type="scientific">Populus tomentosa</name>
    <name type="common">Chinese white poplar</name>
    <dbReference type="NCBI Taxonomy" id="118781"/>
    <lineage>
        <taxon>Eukaryota</taxon>
        <taxon>Viridiplantae</taxon>
        <taxon>Streptophyta</taxon>
        <taxon>Embryophyta</taxon>
        <taxon>Tracheophyta</taxon>
        <taxon>Spermatophyta</taxon>
        <taxon>Magnoliopsida</taxon>
        <taxon>eudicotyledons</taxon>
        <taxon>Gunneridae</taxon>
        <taxon>Pentapetalae</taxon>
        <taxon>rosids</taxon>
        <taxon>fabids</taxon>
        <taxon>Malpighiales</taxon>
        <taxon>Salicaceae</taxon>
        <taxon>Saliceae</taxon>
        <taxon>Populus</taxon>
    </lineage>
</organism>
<reference evidence="2" key="1">
    <citation type="journal article" date="2020" name="bioRxiv">
        <title>Hybrid origin of Populus tomentosa Carr. identified through genome sequencing and phylogenomic analysis.</title>
        <authorList>
            <person name="An X."/>
            <person name="Gao K."/>
            <person name="Chen Z."/>
            <person name="Li J."/>
            <person name="Yang X."/>
            <person name="Yang X."/>
            <person name="Zhou J."/>
            <person name="Guo T."/>
            <person name="Zhao T."/>
            <person name="Huang S."/>
            <person name="Miao D."/>
            <person name="Khan W.U."/>
            <person name="Rao P."/>
            <person name="Ye M."/>
            <person name="Lei B."/>
            <person name="Liao W."/>
            <person name="Wang J."/>
            <person name="Ji L."/>
            <person name="Li Y."/>
            <person name="Guo B."/>
            <person name="Mustafa N.S."/>
            <person name="Li S."/>
            <person name="Yun Q."/>
            <person name="Keller S.R."/>
            <person name="Mao J."/>
            <person name="Zhang R."/>
            <person name="Strauss S.H."/>
        </authorList>
    </citation>
    <scope>NUCLEOTIDE SEQUENCE</scope>
    <source>
        <strain evidence="2">GM15</strain>
        <tissue evidence="2">Leaf</tissue>
    </source>
</reference>
<evidence type="ECO:0000256" key="1">
    <source>
        <dbReference type="SAM" id="MobiDB-lite"/>
    </source>
</evidence>
<feature type="region of interest" description="Disordered" evidence="1">
    <location>
        <begin position="197"/>
        <end position="266"/>
    </location>
</feature>